<accession>A0ABU6JH12</accession>
<evidence type="ECO:0000256" key="1">
    <source>
        <dbReference type="ARBA" id="ARBA00022737"/>
    </source>
</evidence>
<sequence>MTFVIRIGCNGMGSPVCRGDRSDVIGIVHAGALFAQVIRSNSITNIDIERALKSPLYVPESVSAMDLLETLKQNRAELALIVDEYGEIAGMITLSDMMGALVGEVSILDGEVRQDDAFQRDDESWLMDAGISLDRFREILGGDIRFPDEASGIHHTLAGFVLTRFGRVLQTSDHIEAAGYRFEVVDMGRQRIDRLLVSPADPPAEPVAGDSAAMQS</sequence>
<keyword evidence="2 3" id="KW-0129">CBS domain</keyword>
<gene>
    <name evidence="5" type="ORF">RY831_25745</name>
</gene>
<dbReference type="InterPro" id="IPR046342">
    <property type="entry name" value="CBS_dom_sf"/>
</dbReference>
<evidence type="ECO:0000256" key="3">
    <source>
        <dbReference type="PROSITE-ProRule" id="PRU00703"/>
    </source>
</evidence>
<comment type="caution">
    <text evidence="5">The sequence shown here is derived from an EMBL/GenBank/DDBJ whole genome shotgun (WGS) entry which is preliminary data.</text>
</comment>
<keyword evidence="1" id="KW-0677">Repeat</keyword>
<dbReference type="PANTHER" id="PTHR22777:SF17">
    <property type="entry name" value="UPF0053 PROTEIN SLL0260"/>
    <property type="match status" value="1"/>
</dbReference>
<dbReference type="CDD" id="cd04590">
    <property type="entry name" value="CBS_pair_CorC_HlyC_assoc"/>
    <property type="match status" value="1"/>
</dbReference>
<keyword evidence="6" id="KW-1185">Reference proteome</keyword>
<dbReference type="InterPro" id="IPR000644">
    <property type="entry name" value="CBS_dom"/>
</dbReference>
<dbReference type="InterPro" id="IPR016169">
    <property type="entry name" value="FAD-bd_PCMH_sub2"/>
</dbReference>
<name>A0ABU6JH12_9BURK</name>
<dbReference type="Gene3D" id="3.10.580.10">
    <property type="entry name" value="CBS-domain"/>
    <property type="match status" value="1"/>
</dbReference>
<dbReference type="InterPro" id="IPR036318">
    <property type="entry name" value="FAD-bd_PCMH-like_sf"/>
</dbReference>
<proteinExistence type="predicted"/>
<evidence type="ECO:0000259" key="4">
    <source>
        <dbReference type="PROSITE" id="PS51371"/>
    </source>
</evidence>
<feature type="domain" description="CBS" evidence="4">
    <location>
        <begin position="51"/>
        <end position="107"/>
    </location>
</feature>
<dbReference type="Proteomes" id="UP001352263">
    <property type="component" value="Unassembled WGS sequence"/>
</dbReference>
<dbReference type="PROSITE" id="PS51371">
    <property type="entry name" value="CBS"/>
    <property type="match status" value="1"/>
</dbReference>
<dbReference type="SUPFAM" id="SSF54631">
    <property type="entry name" value="CBS-domain pair"/>
    <property type="match status" value="1"/>
</dbReference>
<evidence type="ECO:0000313" key="6">
    <source>
        <dbReference type="Proteomes" id="UP001352263"/>
    </source>
</evidence>
<dbReference type="Pfam" id="PF00571">
    <property type="entry name" value="CBS"/>
    <property type="match status" value="1"/>
</dbReference>
<dbReference type="SUPFAM" id="SSF56176">
    <property type="entry name" value="FAD-binding/transporter-associated domain-like"/>
    <property type="match status" value="1"/>
</dbReference>
<dbReference type="InterPro" id="IPR044751">
    <property type="entry name" value="Ion_transp-like_CBS"/>
</dbReference>
<evidence type="ECO:0000256" key="2">
    <source>
        <dbReference type="ARBA" id="ARBA00023122"/>
    </source>
</evidence>
<reference evidence="5 6" key="1">
    <citation type="submission" date="2023-10" db="EMBL/GenBank/DDBJ databases">
        <title>Noviherbaspirillum sp. CPCC 100848 genome assembly.</title>
        <authorList>
            <person name="Li X.Y."/>
            <person name="Fang X.M."/>
        </authorList>
    </citation>
    <scope>NUCLEOTIDE SEQUENCE [LARGE SCALE GENOMIC DNA]</scope>
    <source>
        <strain evidence="5 6">CPCC 100848</strain>
    </source>
</reference>
<dbReference type="PANTHER" id="PTHR22777">
    <property type="entry name" value="HEMOLYSIN-RELATED"/>
    <property type="match status" value="1"/>
</dbReference>
<dbReference type="Gene3D" id="3.30.465.10">
    <property type="match status" value="1"/>
</dbReference>
<dbReference type="EMBL" id="JAWIIV010000032">
    <property type="protein sequence ID" value="MEC4722575.1"/>
    <property type="molecule type" value="Genomic_DNA"/>
</dbReference>
<protein>
    <submittedName>
        <fullName evidence="5">Transporter associated domain-containing protein</fullName>
    </submittedName>
</protein>
<dbReference type="SMART" id="SM01091">
    <property type="entry name" value="CorC_HlyC"/>
    <property type="match status" value="1"/>
</dbReference>
<evidence type="ECO:0000313" key="5">
    <source>
        <dbReference type="EMBL" id="MEC4722575.1"/>
    </source>
</evidence>
<dbReference type="RefSeq" id="WP_326509246.1">
    <property type="nucleotide sequence ID" value="NZ_JAWIIV010000032.1"/>
</dbReference>
<dbReference type="Pfam" id="PF03471">
    <property type="entry name" value="CorC_HlyC"/>
    <property type="match status" value="1"/>
</dbReference>
<dbReference type="InterPro" id="IPR005170">
    <property type="entry name" value="Transptr-assoc_dom"/>
</dbReference>
<organism evidence="5 6">
    <name type="scientific">Noviherbaspirillum album</name>
    <dbReference type="NCBI Taxonomy" id="3080276"/>
    <lineage>
        <taxon>Bacteria</taxon>
        <taxon>Pseudomonadati</taxon>
        <taxon>Pseudomonadota</taxon>
        <taxon>Betaproteobacteria</taxon>
        <taxon>Burkholderiales</taxon>
        <taxon>Oxalobacteraceae</taxon>
        <taxon>Noviherbaspirillum</taxon>
    </lineage>
</organism>